<feature type="region of interest" description="Disordered" evidence="1">
    <location>
        <begin position="1"/>
        <end position="26"/>
    </location>
</feature>
<dbReference type="EMBL" id="LAZR01030827">
    <property type="protein sequence ID" value="KKL55478.1"/>
    <property type="molecule type" value="Genomic_DNA"/>
</dbReference>
<accession>A0A0F9D178</accession>
<evidence type="ECO:0000313" key="2">
    <source>
        <dbReference type="EMBL" id="KKL55478.1"/>
    </source>
</evidence>
<reference evidence="2" key="1">
    <citation type="journal article" date="2015" name="Nature">
        <title>Complex archaea that bridge the gap between prokaryotes and eukaryotes.</title>
        <authorList>
            <person name="Spang A."/>
            <person name="Saw J.H."/>
            <person name="Jorgensen S.L."/>
            <person name="Zaremba-Niedzwiedzka K."/>
            <person name="Martijn J."/>
            <person name="Lind A.E."/>
            <person name="van Eijk R."/>
            <person name="Schleper C."/>
            <person name="Guy L."/>
            <person name="Ettema T.J."/>
        </authorList>
    </citation>
    <scope>NUCLEOTIDE SEQUENCE</scope>
</reference>
<dbReference type="AlphaFoldDB" id="A0A0F9D178"/>
<feature type="compositionally biased region" description="Basic and acidic residues" evidence="1">
    <location>
        <begin position="1"/>
        <end position="15"/>
    </location>
</feature>
<protein>
    <submittedName>
        <fullName evidence="2">Uncharacterized protein</fullName>
    </submittedName>
</protein>
<proteinExistence type="predicted"/>
<dbReference type="Gene3D" id="1.10.10.60">
    <property type="entry name" value="Homeodomain-like"/>
    <property type="match status" value="1"/>
</dbReference>
<evidence type="ECO:0000256" key="1">
    <source>
        <dbReference type="SAM" id="MobiDB-lite"/>
    </source>
</evidence>
<sequence>MSKTDRNTADREAGRRGGINNAVLTRKLTDDQVREIRGRRANGESCGSIAGDYPVSAGTIYSIDVGRTYRSVK</sequence>
<name>A0A0F9D178_9ZZZZ</name>
<comment type="caution">
    <text evidence="2">The sequence shown here is derived from an EMBL/GenBank/DDBJ whole genome shotgun (WGS) entry which is preliminary data.</text>
</comment>
<organism evidence="2">
    <name type="scientific">marine sediment metagenome</name>
    <dbReference type="NCBI Taxonomy" id="412755"/>
    <lineage>
        <taxon>unclassified sequences</taxon>
        <taxon>metagenomes</taxon>
        <taxon>ecological metagenomes</taxon>
    </lineage>
</organism>
<gene>
    <name evidence="2" type="ORF">LCGC14_2255000</name>
</gene>